<dbReference type="PANTHER" id="PTHR35457">
    <property type="entry name" value="HEME A SYNTHASE"/>
    <property type="match status" value="1"/>
</dbReference>
<feature type="transmembrane region" description="Helical" evidence="12">
    <location>
        <begin position="187"/>
        <end position="210"/>
    </location>
</feature>
<feature type="transmembrane region" description="Helical" evidence="12">
    <location>
        <begin position="230"/>
        <end position="250"/>
    </location>
</feature>
<feature type="transmembrane region" description="Helical" evidence="12">
    <location>
        <begin position="146"/>
        <end position="167"/>
    </location>
</feature>
<dbReference type="Proteomes" id="UP001597063">
    <property type="component" value="Unassembled WGS sequence"/>
</dbReference>
<dbReference type="InterPro" id="IPR003780">
    <property type="entry name" value="COX15/CtaA_fam"/>
</dbReference>
<evidence type="ECO:0000256" key="7">
    <source>
        <dbReference type="ARBA" id="ARBA00023004"/>
    </source>
</evidence>
<keyword evidence="6" id="KW-0560">Oxidoreductase</keyword>
<evidence type="ECO:0000256" key="2">
    <source>
        <dbReference type="ARBA" id="ARBA00022475"/>
    </source>
</evidence>
<evidence type="ECO:0000313" key="14">
    <source>
        <dbReference type="Proteomes" id="UP001597063"/>
    </source>
</evidence>
<keyword evidence="2" id="KW-1003">Cell membrane</keyword>
<keyword evidence="3 12" id="KW-0812">Transmembrane</keyword>
<evidence type="ECO:0000256" key="12">
    <source>
        <dbReference type="SAM" id="Phobius"/>
    </source>
</evidence>
<keyword evidence="4" id="KW-0479">Metal-binding</keyword>
<dbReference type="Pfam" id="PF02628">
    <property type="entry name" value="COX15-CtaA"/>
    <property type="match status" value="1"/>
</dbReference>
<feature type="transmembrane region" description="Helical" evidence="12">
    <location>
        <begin position="117"/>
        <end position="140"/>
    </location>
</feature>
<keyword evidence="10" id="KW-1015">Disulfide bond</keyword>
<evidence type="ECO:0000256" key="8">
    <source>
        <dbReference type="ARBA" id="ARBA00023133"/>
    </source>
</evidence>
<feature type="transmembrane region" description="Helical" evidence="12">
    <location>
        <begin position="288"/>
        <end position="308"/>
    </location>
</feature>
<protein>
    <submittedName>
        <fullName evidence="13">Heme A synthase</fullName>
    </submittedName>
</protein>
<comment type="caution">
    <text evidence="13">The sequence shown here is derived from an EMBL/GenBank/DDBJ whole genome shotgun (WGS) entry which is preliminary data.</text>
</comment>
<keyword evidence="8" id="KW-0350">Heme biosynthesis</keyword>
<evidence type="ECO:0000256" key="9">
    <source>
        <dbReference type="ARBA" id="ARBA00023136"/>
    </source>
</evidence>
<keyword evidence="5 12" id="KW-1133">Transmembrane helix</keyword>
<dbReference type="RefSeq" id="WP_131762224.1">
    <property type="nucleotide sequence ID" value="NZ_CAACUY010000218.1"/>
</dbReference>
<evidence type="ECO:0000256" key="5">
    <source>
        <dbReference type="ARBA" id="ARBA00022989"/>
    </source>
</evidence>
<name>A0ABW2XY65_9ACTN</name>
<evidence type="ECO:0000313" key="13">
    <source>
        <dbReference type="EMBL" id="MFD0690488.1"/>
    </source>
</evidence>
<proteinExistence type="predicted"/>
<dbReference type="PANTHER" id="PTHR35457:SF1">
    <property type="entry name" value="HEME A SYNTHASE"/>
    <property type="match status" value="1"/>
</dbReference>
<evidence type="ECO:0000256" key="4">
    <source>
        <dbReference type="ARBA" id="ARBA00022723"/>
    </source>
</evidence>
<feature type="transmembrane region" description="Helical" evidence="12">
    <location>
        <begin position="31"/>
        <end position="50"/>
    </location>
</feature>
<evidence type="ECO:0000256" key="3">
    <source>
        <dbReference type="ARBA" id="ARBA00022692"/>
    </source>
</evidence>
<dbReference type="EMBL" id="JBHTGP010000018">
    <property type="protein sequence ID" value="MFD0690488.1"/>
    <property type="molecule type" value="Genomic_DNA"/>
</dbReference>
<keyword evidence="7" id="KW-0408">Iron</keyword>
<keyword evidence="14" id="KW-1185">Reference proteome</keyword>
<evidence type="ECO:0000256" key="11">
    <source>
        <dbReference type="ARBA" id="ARBA00023444"/>
    </source>
</evidence>
<evidence type="ECO:0000256" key="1">
    <source>
        <dbReference type="ARBA" id="ARBA00004141"/>
    </source>
</evidence>
<keyword evidence="9 12" id="KW-0472">Membrane</keyword>
<feature type="transmembrane region" description="Helical" evidence="12">
    <location>
        <begin position="91"/>
        <end position="110"/>
    </location>
</feature>
<organism evidence="13 14">
    <name type="scientific">Actinomadura fibrosa</name>
    <dbReference type="NCBI Taxonomy" id="111802"/>
    <lineage>
        <taxon>Bacteria</taxon>
        <taxon>Bacillati</taxon>
        <taxon>Actinomycetota</taxon>
        <taxon>Actinomycetes</taxon>
        <taxon>Streptosporangiales</taxon>
        <taxon>Thermomonosporaceae</taxon>
        <taxon>Actinomadura</taxon>
    </lineage>
</organism>
<evidence type="ECO:0000256" key="6">
    <source>
        <dbReference type="ARBA" id="ARBA00023002"/>
    </source>
</evidence>
<dbReference type="InterPro" id="IPR050450">
    <property type="entry name" value="COX15/CtaA_HemeA_synthase"/>
</dbReference>
<sequence>MVPVAERSSSPNPLTRARDAVWHPTPGSLRLLALLGVLGNAMIVATGGAVRVTKSGLGCPEWPRCTGDSLVPTHSAEHPALNMSIEFGNRMLTFVVLAVGFLVFVAALRLRPRRRALVGWAVAQPMSVVAQAVIGGIVVLTELHPASVALHFLVSPALLVFCVILWVRAGEGDAPPRPLVGPRTRRLAAVLLVACGAVLVAGTVVTGTGPHAGDADSRRWGFNIEDVTRVHSALAWITVALTVATAVVLHRTDAPPAARRRVHELIALELAQGAVGYVQYFLGVPAPLVVLHMLGAVLMWIAAWRLALSLRDRGPLTRPAEPKPVTATKQTPQPA</sequence>
<feature type="transmembrane region" description="Helical" evidence="12">
    <location>
        <begin position="262"/>
        <end position="282"/>
    </location>
</feature>
<evidence type="ECO:0000256" key="10">
    <source>
        <dbReference type="ARBA" id="ARBA00023157"/>
    </source>
</evidence>
<comment type="subcellular location">
    <subcellularLocation>
        <location evidence="1">Membrane</location>
        <topology evidence="1">Multi-pass membrane protein</topology>
    </subcellularLocation>
</comment>
<reference evidence="14" key="1">
    <citation type="journal article" date="2019" name="Int. J. Syst. Evol. Microbiol.">
        <title>The Global Catalogue of Microorganisms (GCM) 10K type strain sequencing project: providing services to taxonomists for standard genome sequencing and annotation.</title>
        <authorList>
            <consortium name="The Broad Institute Genomics Platform"/>
            <consortium name="The Broad Institute Genome Sequencing Center for Infectious Disease"/>
            <person name="Wu L."/>
            <person name="Ma J."/>
        </authorList>
    </citation>
    <scope>NUCLEOTIDE SEQUENCE [LARGE SCALE GENOMIC DNA]</scope>
    <source>
        <strain evidence="14">JCM 9371</strain>
    </source>
</reference>
<comment type="pathway">
    <text evidence="11">Porphyrin-containing compound metabolism.</text>
</comment>
<gene>
    <name evidence="13" type="ORF">ACFQZM_38790</name>
</gene>
<accession>A0ABW2XY65</accession>